<dbReference type="Gene3D" id="3.40.50.300">
    <property type="entry name" value="P-loop containing nucleotide triphosphate hydrolases"/>
    <property type="match status" value="1"/>
</dbReference>
<dbReference type="EMBL" id="JSZA02000279">
    <property type="protein sequence ID" value="TGO02000.1"/>
    <property type="molecule type" value="Genomic_DNA"/>
</dbReference>
<dbReference type="InterPro" id="IPR027417">
    <property type="entry name" value="P-loop_NTPase"/>
</dbReference>
<protein>
    <recommendedName>
        <fullName evidence="1">Double-GTPase 2 domain-containing protein</fullName>
    </recommendedName>
</protein>
<dbReference type="AlphaFoldDB" id="A0A4E0QNN3"/>
<reference evidence="2 3" key="1">
    <citation type="journal article" date="2016" name="Front. Microbiol.">
        <title>Single-Cell (Meta-)Genomics of a Dimorphic Candidatus Thiomargarita nelsonii Reveals Genomic Plasticity.</title>
        <authorList>
            <person name="Flood B.E."/>
            <person name="Fliss P."/>
            <person name="Jones D.S."/>
            <person name="Dick G.J."/>
            <person name="Jain S."/>
            <person name="Kaster A.K."/>
            <person name="Winkel M."/>
            <person name="Mussmann M."/>
            <person name="Bailey J."/>
        </authorList>
    </citation>
    <scope>NUCLEOTIDE SEQUENCE [LARGE SCALE GENOMIC DNA]</scope>
    <source>
        <strain evidence="2">Hydrate Ridge</strain>
    </source>
</reference>
<sequence>MQEYHITLLGPTGVGKTSLLTSMYYLFEHANIGIEHGLQLTPELESSAIINRQLEKLKTLQDNFEATGGVASTADEKKFVFELGRIAKTPELKLIFRDFPGGWLEESGKGEQVKEYLKTSEVIIVAIDAAALMETKRKSSYNELINKPTRINDLFKMAFQELEKPKLILFVPVKCETYLQEGTKNRREELLKRIKEEYKLSLRYFETEALSEKIAVAVTPVQTVGNVFFSHIEVDAKNDPSFRFIKKRRHDPYAPKDVEQPLRHMLSFLLDRHLDKDNRSWFTHIFKKIGFNFDQHFKKALVTLADGCK</sequence>
<gene>
    <name evidence="2" type="ORF">PN36_32295</name>
</gene>
<proteinExistence type="predicted"/>
<evidence type="ECO:0000259" key="1">
    <source>
        <dbReference type="Pfam" id="PF19993"/>
    </source>
</evidence>
<keyword evidence="3" id="KW-1185">Reference proteome</keyword>
<comment type="caution">
    <text evidence="2">The sequence shown here is derived from an EMBL/GenBank/DDBJ whole genome shotgun (WGS) entry which is preliminary data.</text>
</comment>
<accession>A0A4E0QNN3</accession>
<feature type="domain" description="Double-GTPase 2" evidence="1">
    <location>
        <begin position="6"/>
        <end position="199"/>
    </location>
</feature>
<evidence type="ECO:0000313" key="3">
    <source>
        <dbReference type="Proteomes" id="UP000030428"/>
    </source>
</evidence>
<name>A0A4E0QNN3_9GAMM</name>
<dbReference type="Pfam" id="PF19993">
    <property type="entry name" value="DO-GTPase2"/>
    <property type="match status" value="1"/>
</dbReference>
<organism evidence="2 3">
    <name type="scientific">Candidatus Thiomargarita nelsonii</name>
    <dbReference type="NCBI Taxonomy" id="1003181"/>
    <lineage>
        <taxon>Bacteria</taxon>
        <taxon>Pseudomonadati</taxon>
        <taxon>Pseudomonadota</taxon>
        <taxon>Gammaproteobacteria</taxon>
        <taxon>Thiotrichales</taxon>
        <taxon>Thiotrichaceae</taxon>
        <taxon>Thiomargarita</taxon>
    </lineage>
</organism>
<dbReference type="SUPFAM" id="SSF52540">
    <property type="entry name" value="P-loop containing nucleoside triphosphate hydrolases"/>
    <property type="match status" value="1"/>
</dbReference>
<evidence type="ECO:0000313" key="2">
    <source>
        <dbReference type="EMBL" id="TGO02000.1"/>
    </source>
</evidence>
<dbReference type="Proteomes" id="UP000030428">
    <property type="component" value="Unassembled WGS sequence"/>
</dbReference>
<dbReference type="InterPro" id="IPR045528">
    <property type="entry name" value="DO-GTPase2"/>
</dbReference>